<evidence type="ECO:0000256" key="5">
    <source>
        <dbReference type="SAM" id="Phobius"/>
    </source>
</evidence>
<evidence type="ECO:0000256" key="2">
    <source>
        <dbReference type="ARBA" id="ARBA00022692"/>
    </source>
</evidence>
<dbReference type="GO" id="GO:0016020">
    <property type="term" value="C:membrane"/>
    <property type="evidence" value="ECO:0007669"/>
    <property type="project" value="UniProtKB-SubCell"/>
</dbReference>
<dbReference type="STRING" id="1218108.GCA_000382425_02997"/>
<feature type="transmembrane region" description="Helical" evidence="5">
    <location>
        <begin position="159"/>
        <end position="186"/>
    </location>
</feature>
<dbReference type="RefSeq" id="WP_019976467.1">
    <property type="nucleotide sequence ID" value="NZ_BJXC01000010.1"/>
</dbReference>
<dbReference type="GeneID" id="84651060"/>
<protein>
    <recommendedName>
        <fullName evidence="8">DoxX family protein</fullName>
    </recommendedName>
</protein>
<feature type="transmembrane region" description="Helical" evidence="5">
    <location>
        <begin position="12"/>
        <end position="31"/>
    </location>
</feature>
<proteinExistence type="predicted"/>
<evidence type="ECO:0000256" key="1">
    <source>
        <dbReference type="ARBA" id="ARBA00004141"/>
    </source>
</evidence>
<evidence type="ECO:0000256" key="3">
    <source>
        <dbReference type="ARBA" id="ARBA00022989"/>
    </source>
</evidence>
<accession>A0A511NGS5</accession>
<dbReference type="OrthoDB" id="5524812at2"/>
<evidence type="ECO:0000313" key="6">
    <source>
        <dbReference type="EMBL" id="GEM51867.1"/>
    </source>
</evidence>
<gene>
    <name evidence="6" type="ORF">EB1_16570</name>
</gene>
<comment type="subcellular location">
    <subcellularLocation>
        <location evidence="1">Membrane</location>
        <topology evidence="1">Multi-pass membrane protein</topology>
    </subcellularLocation>
</comment>
<feature type="transmembrane region" description="Helical" evidence="5">
    <location>
        <begin position="88"/>
        <end position="105"/>
    </location>
</feature>
<dbReference type="Pfam" id="PF07681">
    <property type="entry name" value="DoxX"/>
    <property type="match status" value="1"/>
</dbReference>
<evidence type="ECO:0000256" key="4">
    <source>
        <dbReference type="ARBA" id="ARBA00023136"/>
    </source>
</evidence>
<keyword evidence="4 5" id="KW-0472">Membrane</keyword>
<keyword evidence="3 5" id="KW-1133">Transmembrane helix</keyword>
<organism evidence="6 7">
    <name type="scientific">Empedobacter brevis NBRC 14943 = ATCC 43319</name>
    <dbReference type="NCBI Taxonomy" id="1218108"/>
    <lineage>
        <taxon>Bacteria</taxon>
        <taxon>Pseudomonadati</taxon>
        <taxon>Bacteroidota</taxon>
        <taxon>Flavobacteriia</taxon>
        <taxon>Flavobacteriales</taxon>
        <taxon>Weeksellaceae</taxon>
        <taxon>Empedobacter</taxon>
    </lineage>
</organism>
<evidence type="ECO:0000313" key="7">
    <source>
        <dbReference type="Proteomes" id="UP000321245"/>
    </source>
</evidence>
<name>A0A511NGS5_9FLAO</name>
<dbReference type="EMBL" id="BJXC01000010">
    <property type="protein sequence ID" value="GEM51867.1"/>
    <property type="molecule type" value="Genomic_DNA"/>
</dbReference>
<dbReference type="Proteomes" id="UP000321245">
    <property type="component" value="Unassembled WGS sequence"/>
</dbReference>
<comment type="caution">
    <text evidence="6">The sequence shown here is derived from an EMBL/GenBank/DDBJ whole genome shotgun (WGS) entry which is preliminary data.</text>
</comment>
<keyword evidence="2 5" id="KW-0812">Transmembrane</keyword>
<keyword evidence="7" id="KW-1185">Reference proteome</keyword>
<dbReference type="AlphaFoldDB" id="A0A511NGS5"/>
<sequence>MNKFFNSKLFDFIVISARFLSCITFLSYGWGKLNGGQFGLNSDELNTPIKDLSLFKIDWYLFDHQPFKFFIGGAQILCSFLLLFNRTVIIGALFFLVIISNIIIIDETIMPETLKLAFRYRLLFYIFLCLLILYHHRNRFLPALNILKAKYQPIFKHKIWIYLLIPIGAICLELFIPCVKIIYFLITDFQGTVEALSDFSKKILSNM</sequence>
<reference evidence="6 7" key="1">
    <citation type="submission" date="2019-07" db="EMBL/GenBank/DDBJ databases">
        <title>Whole genome shotgun sequence of Empedobacter brevis NBRC 14943.</title>
        <authorList>
            <person name="Hosoyama A."/>
            <person name="Uohara A."/>
            <person name="Ohji S."/>
            <person name="Ichikawa N."/>
        </authorList>
    </citation>
    <scope>NUCLEOTIDE SEQUENCE [LARGE SCALE GENOMIC DNA]</scope>
    <source>
        <strain evidence="6 7">NBRC 14943</strain>
    </source>
</reference>
<dbReference type="InterPro" id="IPR032808">
    <property type="entry name" value="DoxX"/>
</dbReference>
<evidence type="ECO:0008006" key="8">
    <source>
        <dbReference type="Google" id="ProtNLM"/>
    </source>
</evidence>
<feature type="transmembrane region" description="Helical" evidence="5">
    <location>
        <begin position="117"/>
        <end position="134"/>
    </location>
</feature>